<comment type="caution">
    <text evidence="1">The sequence shown here is derived from an EMBL/GenBank/DDBJ whole genome shotgun (WGS) entry which is preliminary data.</text>
</comment>
<name>A0A0V8GBI0_9BACL</name>
<evidence type="ECO:0000313" key="1">
    <source>
        <dbReference type="EMBL" id="KSU47605.1"/>
    </source>
</evidence>
<gene>
    <name evidence="1" type="ORF">AS033_15225</name>
</gene>
<dbReference type="AlphaFoldDB" id="A0A0V8GBI0"/>
<organism evidence="1 2">
    <name type="scientific">Exiguobacterium indicum</name>
    <dbReference type="NCBI Taxonomy" id="296995"/>
    <lineage>
        <taxon>Bacteria</taxon>
        <taxon>Bacillati</taxon>
        <taxon>Bacillota</taxon>
        <taxon>Bacilli</taxon>
        <taxon>Bacillales</taxon>
        <taxon>Bacillales Family XII. Incertae Sedis</taxon>
        <taxon>Exiguobacterium</taxon>
    </lineage>
</organism>
<dbReference type="EMBL" id="LNQL01000007">
    <property type="protein sequence ID" value="KSU47605.1"/>
    <property type="molecule type" value="Genomic_DNA"/>
</dbReference>
<accession>A0A0V8GBI0</accession>
<dbReference type="Proteomes" id="UP000053797">
    <property type="component" value="Unassembled WGS sequence"/>
</dbReference>
<protein>
    <submittedName>
        <fullName evidence="1">Uncharacterized protein</fullName>
    </submittedName>
</protein>
<evidence type="ECO:0000313" key="2">
    <source>
        <dbReference type="Proteomes" id="UP000053797"/>
    </source>
</evidence>
<reference evidence="1 2" key="1">
    <citation type="journal article" date="2015" name="Int. J. Syst. Evol. Microbiol.">
        <title>Exiguobacterium enclense sp. nov., isolated from sediment.</title>
        <authorList>
            <person name="Dastager S.G."/>
            <person name="Mawlankar R."/>
            <person name="Sonalkar V.V."/>
            <person name="Thorat M.N."/>
            <person name="Mual P."/>
            <person name="Verma A."/>
            <person name="Krishnamurthi S."/>
            <person name="Tang S.K."/>
            <person name="Li W.J."/>
        </authorList>
    </citation>
    <scope>NUCLEOTIDE SEQUENCE [LARGE SCALE GENOMIC DNA]</scope>
    <source>
        <strain evidence="1 2">NIO-1109</strain>
    </source>
</reference>
<sequence length="113" mass="13286">MKILKGDQLTSHLEKHIFIQNFIFEEIITTANAAKIRIYFIEPLSHYSTSPQQLESARIFVGEVHYHLSLPTLEKRFYLEFSNGSKHQIVLAAREPIDEVIALLQYFFKNYTR</sequence>
<proteinExistence type="predicted"/>